<feature type="binding site" evidence="7">
    <location>
        <begin position="79"/>
        <end position="81"/>
    </location>
    <ligand>
        <name>5-amino-6-(D-ribitylamino)uracil</name>
        <dbReference type="ChEBI" id="CHEBI:15934"/>
    </ligand>
</feature>
<feature type="binding site" evidence="7">
    <location>
        <position position="21"/>
    </location>
    <ligand>
        <name>5-amino-6-(D-ribitylamino)uracil</name>
        <dbReference type="ChEBI" id="CHEBI:15934"/>
    </ligand>
</feature>
<keyword evidence="5 7" id="KW-0808">Transferase</keyword>
<dbReference type="GO" id="GO:0005829">
    <property type="term" value="C:cytosol"/>
    <property type="evidence" value="ECO:0007669"/>
    <property type="project" value="TreeGrafter"/>
</dbReference>
<dbReference type="Gene3D" id="3.40.50.960">
    <property type="entry name" value="Lumazine/riboflavin synthase"/>
    <property type="match status" value="1"/>
</dbReference>
<dbReference type="InParanoid" id="A0A2G4YTU0"/>
<proteinExistence type="inferred from homology"/>
<dbReference type="GO" id="GO:0009231">
    <property type="term" value="P:riboflavin biosynthetic process"/>
    <property type="evidence" value="ECO:0007669"/>
    <property type="project" value="UniProtKB-UniRule"/>
</dbReference>
<dbReference type="OrthoDB" id="9797659at2"/>
<evidence type="ECO:0000256" key="5">
    <source>
        <dbReference type="ARBA" id="ARBA00022679"/>
    </source>
</evidence>
<comment type="caution">
    <text evidence="8">The sequence shown here is derived from an EMBL/GenBank/DDBJ whole genome shotgun (WGS) entry which is preliminary data.</text>
</comment>
<evidence type="ECO:0000313" key="8">
    <source>
        <dbReference type="EMBL" id="PHZ85745.1"/>
    </source>
</evidence>
<evidence type="ECO:0000256" key="2">
    <source>
        <dbReference type="ARBA" id="ARBA00007424"/>
    </source>
</evidence>
<dbReference type="RefSeq" id="WP_099471330.1">
    <property type="nucleotide sequence ID" value="NZ_CP041025.1"/>
</dbReference>
<dbReference type="EMBL" id="PDEM01000009">
    <property type="protein sequence ID" value="PHZ85745.1"/>
    <property type="molecule type" value="Genomic_DNA"/>
</dbReference>
<dbReference type="PANTHER" id="PTHR21058:SF0">
    <property type="entry name" value="6,7-DIMETHYL-8-RIBITYLLUMAZINE SYNTHASE"/>
    <property type="match status" value="1"/>
</dbReference>
<comment type="function">
    <text evidence="7">Catalyzes the formation of 6,7-dimethyl-8-ribityllumazine by condensation of 5-amino-6-(D-ribitylamino)uracil with 3,4-dihydroxy-2-butanone 4-phosphate. This is the penultimate step in the biosynthesis of riboflavin.</text>
</comment>
<dbReference type="NCBIfam" id="NF009084">
    <property type="entry name" value="PRK12419.1"/>
    <property type="match status" value="1"/>
</dbReference>
<dbReference type="PANTHER" id="PTHR21058">
    <property type="entry name" value="6,7-DIMETHYL-8-RIBITYLLUMAZINE SYNTHASE DMRL SYNTHASE LUMAZINE SYNTHASE"/>
    <property type="match status" value="1"/>
</dbReference>
<dbReference type="InterPro" id="IPR002180">
    <property type="entry name" value="LS/RS"/>
</dbReference>
<protein>
    <recommendedName>
        <fullName evidence="3 7">6,7-dimethyl-8-ribityllumazine synthase</fullName>
        <shortName evidence="7">DMRL synthase</shortName>
        <shortName evidence="7">LS</shortName>
        <shortName evidence="7">Lumazine synthase</shortName>
        <ecNumber evidence="3 7">2.5.1.78</ecNumber>
    </recommendedName>
</protein>
<evidence type="ECO:0000256" key="4">
    <source>
        <dbReference type="ARBA" id="ARBA00022619"/>
    </source>
</evidence>
<sequence>MDQVSQINLPASRIAFIKAGWHGEIVTQCYDACRARFNENPDIAVEVTAFDVPGALEIPLMAQDLIETGQYDAVIASALIVDGGIYRHDFVSTAVIDGMMRVQLDTGVPIFSAVLTPHHFQESDAHRNFFHDHFKIKGREVADACAAMLQIRRTVVRAA</sequence>
<keyword evidence="4 7" id="KW-0686">Riboflavin biosynthesis</keyword>
<feature type="active site" description="Proton donor" evidence="7">
    <location>
        <position position="87"/>
    </location>
</feature>
<comment type="similarity">
    <text evidence="2 7">Belongs to the DMRL synthase family.</text>
</comment>
<dbReference type="InterPro" id="IPR034964">
    <property type="entry name" value="LS"/>
</dbReference>
<dbReference type="GO" id="GO:0000906">
    <property type="term" value="F:6,7-dimethyl-8-ribityllumazine synthase activity"/>
    <property type="evidence" value="ECO:0007669"/>
    <property type="project" value="UniProtKB-UniRule"/>
</dbReference>
<dbReference type="SUPFAM" id="SSF52121">
    <property type="entry name" value="Lumazine synthase"/>
    <property type="match status" value="1"/>
</dbReference>
<gene>
    <name evidence="7" type="primary">ribH</name>
    <name evidence="8" type="ORF">CRD36_03425</name>
</gene>
<evidence type="ECO:0000256" key="6">
    <source>
        <dbReference type="ARBA" id="ARBA00048785"/>
    </source>
</evidence>
<evidence type="ECO:0000256" key="3">
    <source>
        <dbReference type="ARBA" id="ARBA00012664"/>
    </source>
</evidence>
<comment type="caution">
    <text evidence="7">Lacks conserved residue(s) required for the propagation of feature annotation.</text>
</comment>
<dbReference type="HAMAP" id="MF_00178">
    <property type="entry name" value="Lumazine_synth"/>
    <property type="match status" value="1"/>
</dbReference>
<accession>A0A2G4YTU0</accession>
<dbReference type="Pfam" id="PF00885">
    <property type="entry name" value="DMRL_synthase"/>
    <property type="match status" value="1"/>
</dbReference>
<comment type="pathway">
    <text evidence="1 7">Cofactor biosynthesis; riboflavin biosynthesis; riboflavin from 2-hydroxy-3-oxobutyl phosphate and 5-amino-6-(D-ribitylamino)uracil: step 1/2.</text>
</comment>
<evidence type="ECO:0000256" key="7">
    <source>
        <dbReference type="HAMAP-Rule" id="MF_00178"/>
    </source>
</evidence>
<dbReference type="EC" id="2.5.1.78" evidence="3 7"/>
<dbReference type="GO" id="GO:0009349">
    <property type="term" value="C:riboflavin synthase complex"/>
    <property type="evidence" value="ECO:0007669"/>
    <property type="project" value="InterPro"/>
</dbReference>
<comment type="catalytic activity">
    <reaction evidence="6 7">
        <text>(2S)-2-hydroxy-3-oxobutyl phosphate + 5-amino-6-(D-ribitylamino)uracil = 6,7-dimethyl-8-(1-D-ribityl)lumazine + phosphate + 2 H2O + H(+)</text>
        <dbReference type="Rhea" id="RHEA:26152"/>
        <dbReference type="ChEBI" id="CHEBI:15377"/>
        <dbReference type="ChEBI" id="CHEBI:15378"/>
        <dbReference type="ChEBI" id="CHEBI:15934"/>
        <dbReference type="ChEBI" id="CHEBI:43474"/>
        <dbReference type="ChEBI" id="CHEBI:58201"/>
        <dbReference type="ChEBI" id="CHEBI:58830"/>
        <dbReference type="EC" id="2.5.1.78"/>
    </reaction>
</comment>
<feature type="binding site" evidence="7">
    <location>
        <position position="126"/>
    </location>
    <ligand>
        <name>(2S)-2-hydroxy-3-oxobutyl phosphate</name>
        <dbReference type="ChEBI" id="CHEBI:58830"/>
    </ligand>
</feature>
<feature type="binding site" evidence="7">
    <location>
        <begin position="55"/>
        <end position="57"/>
    </location>
    <ligand>
        <name>5-amino-6-(D-ribitylamino)uracil</name>
        <dbReference type="ChEBI" id="CHEBI:15934"/>
    </ligand>
</feature>
<dbReference type="UniPathway" id="UPA00275">
    <property type="reaction ID" value="UER00404"/>
</dbReference>
<reference evidence="8 9" key="1">
    <citation type="submission" date="2017-10" db="EMBL/GenBank/DDBJ databases">
        <title>Frigbacter circumglobatus gen. nov. sp. nov., isolated from sediment cultured in situ.</title>
        <authorList>
            <person name="Zhao Z."/>
        </authorList>
    </citation>
    <scope>NUCLEOTIDE SEQUENCE [LARGE SCALE GENOMIC DNA]</scope>
    <source>
        <strain evidence="8 9">ZYL</strain>
    </source>
</reference>
<keyword evidence="9" id="KW-1185">Reference proteome</keyword>
<organism evidence="8 9">
    <name type="scientific">Paremcibacter congregatus</name>
    <dbReference type="NCBI Taxonomy" id="2043170"/>
    <lineage>
        <taxon>Bacteria</taxon>
        <taxon>Pseudomonadati</taxon>
        <taxon>Pseudomonadota</taxon>
        <taxon>Alphaproteobacteria</taxon>
        <taxon>Emcibacterales</taxon>
        <taxon>Emcibacteraceae</taxon>
        <taxon>Paremcibacter</taxon>
    </lineage>
</organism>
<dbReference type="AlphaFoldDB" id="A0A2G4YTU0"/>
<dbReference type="InterPro" id="IPR036467">
    <property type="entry name" value="LS/RS_sf"/>
</dbReference>
<feature type="binding site" evidence="7">
    <location>
        <position position="112"/>
    </location>
    <ligand>
        <name>5-amino-6-(D-ribitylamino)uracil</name>
        <dbReference type="ChEBI" id="CHEBI:15934"/>
    </ligand>
</feature>
<dbReference type="Proteomes" id="UP000229730">
    <property type="component" value="Unassembled WGS sequence"/>
</dbReference>
<evidence type="ECO:0000256" key="1">
    <source>
        <dbReference type="ARBA" id="ARBA00004917"/>
    </source>
</evidence>
<evidence type="ECO:0000313" key="9">
    <source>
        <dbReference type="Proteomes" id="UP000229730"/>
    </source>
</evidence>
<name>A0A2G4YTU0_9PROT</name>